<comment type="similarity">
    <text evidence="8">Belongs to the binding-protein-dependent transport system permease family.</text>
</comment>
<dbReference type="GO" id="GO:0055085">
    <property type="term" value="P:transmembrane transport"/>
    <property type="evidence" value="ECO:0007669"/>
    <property type="project" value="InterPro"/>
</dbReference>
<reference evidence="10 11" key="1">
    <citation type="submission" date="2019-06" db="EMBL/GenBank/DDBJ databases">
        <title>Genome of Methylobacterium sp. 17Sr1-39.</title>
        <authorList>
            <person name="Seo T."/>
        </authorList>
    </citation>
    <scope>NUCLEOTIDE SEQUENCE [LARGE SCALE GENOMIC DNA]</scope>
    <source>
        <strain evidence="10 11">17Sr1-39</strain>
    </source>
</reference>
<evidence type="ECO:0000256" key="3">
    <source>
        <dbReference type="ARBA" id="ARBA00022475"/>
    </source>
</evidence>
<dbReference type="AlphaFoldDB" id="A0A5C4L4D2"/>
<evidence type="ECO:0000256" key="7">
    <source>
        <dbReference type="ARBA" id="ARBA00023136"/>
    </source>
</evidence>
<feature type="transmembrane region" description="Helical" evidence="8">
    <location>
        <begin position="14"/>
        <end position="38"/>
    </location>
</feature>
<proteinExistence type="inferred from homology"/>
<dbReference type="GO" id="GO:0005886">
    <property type="term" value="C:plasma membrane"/>
    <property type="evidence" value="ECO:0007669"/>
    <property type="project" value="UniProtKB-SubCell"/>
</dbReference>
<dbReference type="Gene3D" id="1.10.3720.10">
    <property type="entry name" value="MetI-like"/>
    <property type="match status" value="1"/>
</dbReference>
<dbReference type="PANTHER" id="PTHR43357:SF4">
    <property type="entry name" value="INNER MEMBRANE ABC TRANSPORTER PERMEASE PROTEIN YDCV"/>
    <property type="match status" value="1"/>
</dbReference>
<keyword evidence="6 8" id="KW-1133">Transmembrane helix</keyword>
<evidence type="ECO:0000256" key="4">
    <source>
        <dbReference type="ARBA" id="ARBA00022519"/>
    </source>
</evidence>
<dbReference type="CDD" id="cd06261">
    <property type="entry name" value="TM_PBP2"/>
    <property type="match status" value="1"/>
</dbReference>
<feature type="transmembrane region" description="Helical" evidence="8">
    <location>
        <begin position="69"/>
        <end position="92"/>
    </location>
</feature>
<feature type="transmembrane region" description="Helical" evidence="8">
    <location>
        <begin position="104"/>
        <end position="128"/>
    </location>
</feature>
<feature type="domain" description="ABC transmembrane type-1" evidence="9">
    <location>
        <begin position="69"/>
        <end position="257"/>
    </location>
</feature>
<evidence type="ECO:0000259" key="9">
    <source>
        <dbReference type="PROSITE" id="PS50928"/>
    </source>
</evidence>
<dbReference type="PANTHER" id="PTHR43357">
    <property type="entry name" value="INNER MEMBRANE ABC TRANSPORTER PERMEASE PROTEIN YDCV"/>
    <property type="match status" value="1"/>
</dbReference>
<dbReference type="Proteomes" id="UP000305267">
    <property type="component" value="Unassembled WGS sequence"/>
</dbReference>
<evidence type="ECO:0000313" key="10">
    <source>
        <dbReference type="EMBL" id="TNC04972.1"/>
    </source>
</evidence>
<organism evidence="10 11">
    <name type="scientific">Methylobacterium terricola</name>
    <dbReference type="NCBI Taxonomy" id="2583531"/>
    <lineage>
        <taxon>Bacteria</taxon>
        <taxon>Pseudomonadati</taxon>
        <taxon>Pseudomonadota</taxon>
        <taxon>Alphaproteobacteria</taxon>
        <taxon>Hyphomicrobiales</taxon>
        <taxon>Methylobacteriaceae</taxon>
        <taxon>Methylobacterium</taxon>
    </lineage>
</organism>
<keyword evidence="5 8" id="KW-0812">Transmembrane</keyword>
<sequence length="272" mass="29096">MQSTTHTERLGRTVLRLFSAAVLVFLVAPVLIVIPLSFNESAYFSYPMSGFSTQWYAALVSSKDWRLAIVNSFVIGIASTAIATMLGTAAAMGISRPSFPFRSFIMPLLISPMIIPIVVVAVSLYLVFSPLGLTSSYAGVILAHAALGTPFVVITVTATLMSFNRNLVRAAASLGAPPLLTFRRVTLPLIAPGVATGAVFAFATSFDEVIVILFIGGPEQKTIPRQMWSGIRDQINPSILAMAALLTVFAIAMFLIIDWLHGRAASASNNNN</sequence>
<dbReference type="OrthoDB" id="9782004at2"/>
<evidence type="ECO:0000256" key="1">
    <source>
        <dbReference type="ARBA" id="ARBA00004429"/>
    </source>
</evidence>
<dbReference type="RefSeq" id="WP_139040847.1">
    <property type="nucleotide sequence ID" value="NZ_VDDA01000070.1"/>
</dbReference>
<evidence type="ECO:0000256" key="6">
    <source>
        <dbReference type="ARBA" id="ARBA00022989"/>
    </source>
</evidence>
<comment type="subcellular location">
    <subcellularLocation>
        <location evidence="1">Cell inner membrane</location>
        <topology evidence="1">Multi-pass membrane protein</topology>
    </subcellularLocation>
    <subcellularLocation>
        <location evidence="8">Cell membrane</location>
        <topology evidence="8">Multi-pass membrane protein</topology>
    </subcellularLocation>
</comment>
<evidence type="ECO:0000256" key="8">
    <source>
        <dbReference type="RuleBase" id="RU363032"/>
    </source>
</evidence>
<evidence type="ECO:0000256" key="2">
    <source>
        <dbReference type="ARBA" id="ARBA00022448"/>
    </source>
</evidence>
<dbReference type="PROSITE" id="PS50928">
    <property type="entry name" value="ABC_TM1"/>
    <property type="match status" value="1"/>
</dbReference>
<accession>A0A5C4L4D2</accession>
<comment type="caution">
    <text evidence="10">The sequence shown here is derived from an EMBL/GenBank/DDBJ whole genome shotgun (WGS) entry which is preliminary data.</text>
</comment>
<gene>
    <name evidence="10" type="ORF">FF100_36230</name>
</gene>
<dbReference type="SUPFAM" id="SSF161098">
    <property type="entry name" value="MetI-like"/>
    <property type="match status" value="1"/>
</dbReference>
<protein>
    <submittedName>
        <fullName evidence="10">ABC transporter permease</fullName>
    </submittedName>
</protein>
<name>A0A5C4L4D2_9HYPH</name>
<keyword evidence="4" id="KW-0997">Cell inner membrane</keyword>
<feature type="transmembrane region" description="Helical" evidence="8">
    <location>
        <begin position="235"/>
        <end position="257"/>
    </location>
</feature>
<evidence type="ECO:0000313" key="11">
    <source>
        <dbReference type="Proteomes" id="UP000305267"/>
    </source>
</evidence>
<dbReference type="InterPro" id="IPR000515">
    <property type="entry name" value="MetI-like"/>
</dbReference>
<keyword evidence="11" id="KW-1185">Reference proteome</keyword>
<keyword evidence="7 8" id="KW-0472">Membrane</keyword>
<evidence type="ECO:0000256" key="5">
    <source>
        <dbReference type="ARBA" id="ARBA00022692"/>
    </source>
</evidence>
<dbReference type="EMBL" id="VDDA01000070">
    <property type="protein sequence ID" value="TNC04972.1"/>
    <property type="molecule type" value="Genomic_DNA"/>
</dbReference>
<feature type="transmembrane region" description="Helical" evidence="8">
    <location>
        <begin position="140"/>
        <end position="164"/>
    </location>
</feature>
<keyword evidence="3" id="KW-1003">Cell membrane</keyword>
<dbReference type="InterPro" id="IPR035906">
    <property type="entry name" value="MetI-like_sf"/>
</dbReference>
<keyword evidence="2 8" id="KW-0813">Transport</keyword>
<dbReference type="Pfam" id="PF00528">
    <property type="entry name" value="BPD_transp_1"/>
    <property type="match status" value="1"/>
</dbReference>